<keyword evidence="1" id="KW-0472">Membrane</keyword>
<organism evidence="2 3">
    <name type="scientific">Phaseolus coccineus</name>
    <name type="common">Scarlet runner bean</name>
    <name type="synonym">Phaseolus multiflorus</name>
    <dbReference type="NCBI Taxonomy" id="3886"/>
    <lineage>
        <taxon>Eukaryota</taxon>
        <taxon>Viridiplantae</taxon>
        <taxon>Streptophyta</taxon>
        <taxon>Embryophyta</taxon>
        <taxon>Tracheophyta</taxon>
        <taxon>Spermatophyta</taxon>
        <taxon>Magnoliopsida</taxon>
        <taxon>eudicotyledons</taxon>
        <taxon>Gunneridae</taxon>
        <taxon>Pentapetalae</taxon>
        <taxon>rosids</taxon>
        <taxon>fabids</taxon>
        <taxon>Fabales</taxon>
        <taxon>Fabaceae</taxon>
        <taxon>Papilionoideae</taxon>
        <taxon>50 kb inversion clade</taxon>
        <taxon>NPAAA clade</taxon>
        <taxon>indigoferoid/millettioid clade</taxon>
        <taxon>Phaseoleae</taxon>
        <taxon>Phaseolus</taxon>
    </lineage>
</organism>
<keyword evidence="3" id="KW-1185">Reference proteome</keyword>
<reference evidence="2 3" key="1">
    <citation type="submission" date="2024-01" db="EMBL/GenBank/DDBJ databases">
        <title>The genomes of 5 underutilized Papilionoideae crops provide insights into root nodulation and disease resistanc.</title>
        <authorList>
            <person name="Jiang F."/>
        </authorList>
    </citation>
    <scope>NUCLEOTIDE SEQUENCE [LARGE SCALE GENOMIC DNA]</scope>
    <source>
        <strain evidence="2">JINMINGXINNONG_FW02</strain>
        <tissue evidence="2">Leaves</tissue>
    </source>
</reference>
<keyword evidence="1" id="KW-1133">Transmembrane helix</keyword>
<sequence>MHGPTFSLSEQSVVLYSYYYLPIINFFPLIQMPKIKKRKQKLTITISNTALVPQRQYSEEEGKHKDTHCFSSSFQCLQGFLN</sequence>
<name>A0AAN9RK09_PHACN</name>
<comment type="caution">
    <text evidence="2">The sequence shown here is derived from an EMBL/GenBank/DDBJ whole genome shotgun (WGS) entry which is preliminary data.</text>
</comment>
<accession>A0AAN9RK09</accession>
<evidence type="ECO:0000313" key="2">
    <source>
        <dbReference type="EMBL" id="KAK7374464.1"/>
    </source>
</evidence>
<feature type="transmembrane region" description="Helical" evidence="1">
    <location>
        <begin position="12"/>
        <end position="30"/>
    </location>
</feature>
<dbReference type="Proteomes" id="UP001374584">
    <property type="component" value="Unassembled WGS sequence"/>
</dbReference>
<dbReference type="AlphaFoldDB" id="A0AAN9RK09"/>
<gene>
    <name evidence="2" type="ORF">VNO80_07894</name>
</gene>
<keyword evidence="1" id="KW-0812">Transmembrane</keyword>
<dbReference type="EMBL" id="JAYMYR010000003">
    <property type="protein sequence ID" value="KAK7374464.1"/>
    <property type="molecule type" value="Genomic_DNA"/>
</dbReference>
<evidence type="ECO:0000256" key="1">
    <source>
        <dbReference type="SAM" id="Phobius"/>
    </source>
</evidence>
<proteinExistence type="predicted"/>
<evidence type="ECO:0000313" key="3">
    <source>
        <dbReference type="Proteomes" id="UP001374584"/>
    </source>
</evidence>
<protein>
    <submittedName>
        <fullName evidence="2">Uncharacterized protein</fullName>
    </submittedName>
</protein>